<organism evidence="3 4">
    <name type="scientific">Thermococcus sibiricus</name>
    <dbReference type="NCBI Taxonomy" id="172049"/>
    <lineage>
        <taxon>Archaea</taxon>
        <taxon>Methanobacteriati</taxon>
        <taxon>Methanobacteriota</taxon>
        <taxon>Thermococci</taxon>
        <taxon>Thermococcales</taxon>
        <taxon>Thermococcaceae</taxon>
        <taxon>Thermococcus</taxon>
    </lineage>
</organism>
<dbReference type="InterPro" id="IPR027417">
    <property type="entry name" value="P-loop_NTPase"/>
</dbReference>
<name>A0A117L0X1_9EURY</name>
<evidence type="ECO:0000313" key="3">
    <source>
        <dbReference type="EMBL" id="KUK16701.1"/>
    </source>
</evidence>
<reference evidence="4" key="1">
    <citation type="journal article" date="2015" name="MBio">
        <title>Genome-Resolved Metagenomic Analysis Reveals Roles for Candidate Phyla and Other Microbial Community Members in Biogeochemical Transformations in Oil Reservoirs.</title>
        <authorList>
            <person name="Hu P."/>
            <person name="Tom L."/>
            <person name="Singh A."/>
            <person name="Thomas B.C."/>
            <person name="Baker B.J."/>
            <person name="Piceno Y.M."/>
            <person name="Andersen G.L."/>
            <person name="Banfield J.F."/>
        </authorList>
    </citation>
    <scope>NUCLEOTIDE SEQUENCE [LARGE SCALE GENOMIC DNA]</scope>
</reference>
<protein>
    <submittedName>
        <fullName evidence="3">Type III restriction enzyme, res subunit</fullName>
    </submittedName>
</protein>
<dbReference type="Gene3D" id="3.40.50.300">
    <property type="entry name" value="P-loop containing nucleotide triphosphate hydrolases"/>
    <property type="match status" value="1"/>
</dbReference>
<accession>A0A117L0X1</accession>
<dbReference type="Pfam" id="PF13588">
    <property type="entry name" value="HSDR_N_2"/>
    <property type="match status" value="1"/>
</dbReference>
<sequence length="222" mass="25930">MTYANYSEADTRAKLIDPKLHDAGWNENRIKREYVISLGRILNNDGSRTSPKRADYVLFYPDIQGHIIAVVEAKKASEDPYKGLEQAKRYAKTLDAPFAYSTNGLKIVEYDFLTKQSNEFSEFPEPENLWERYVKRRGLDEAIKRSEKNPLEVPYYIRDKKPRYYQDVAVRRALEEILLGRKRLLLTMATGSGKTYVAFQIAWKLRKSNFLKKILYPSSHHL</sequence>
<dbReference type="InterPro" id="IPR029464">
    <property type="entry name" value="HSDR_N"/>
</dbReference>
<dbReference type="PANTHER" id="PTHR47396:SF1">
    <property type="entry name" value="ATP-DEPENDENT HELICASE IRC3-RELATED"/>
    <property type="match status" value="1"/>
</dbReference>
<dbReference type="Pfam" id="PF04851">
    <property type="entry name" value="ResIII"/>
    <property type="match status" value="1"/>
</dbReference>
<comment type="caution">
    <text evidence="3">The sequence shown here is derived from an EMBL/GenBank/DDBJ whole genome shotgun (WGS) entry which is preliminary data.</text>
</comment>
<dbReference type="PATRIC" id="fig|172049.5.peg.271"/>
<feature type="domain" description="Helicase/UvrB N-terminal" evidence="1">
    <location>
        <begin position="160"/>
        <end position="215"/>
    </location>
</feature>
<dbReference type="Proteomes" id="UP000053911">
    <property type="component" value="Unassembled WGS sequence"/>
</dbReference>
<proteinExistence type="predicted"/>
<dbReference type="PANTHER" id="PTHR47396">
    <property type="entry name" value="TYPE I RESTRICTION ENZYME ECOKI R PROTEIN"/>
    <property type="match status" value="1"/>
</dbReference>
<gene>
    <name evidence="3" type="ORF">XD54_2003</name>
</gene>
<dbReference type="InterPro" id="IPR006935">
    <property type="entry name" value="Helicase/UvrB_N"/>
</dbReference>
<dbReference type="SUPFAM" id="SSF52540">
    <property type="entry name" value="P-loop containing nucleoside triphosphate hydrolases"/>
    <property type="match status" value="1"/>
</dbReference>
<dbReference type="InterPro" id="IPR050742">
    <property type="entry name" value="Helicase_Restrict-Modif_Enz"/>
</dbReference>
<evidence type="ECO:0000259" key="1">
    <source>
        <dbReference type="Pfam" id="PF04851"/>
    </source>
</evidence>
<evidence type="ECO:0000313" key="4">
    <source>
        <dbReference type="Proteomes" id="UP000053911"/>
    </source>
</evidence>
<evidence type="ECO:0000259" key="2">
    <source>
        <dbReference type="Pfam" id="PF13588"/>
    </source>
</evidence>
<feature type="domain" description="Type I restriction enzyme R protein N-terminal" evidence="2">
    <location>
        <begin position="10"/>
        <end position="122"/>
    </location>
</feature>
<dbReference type="GO" id="GO:0003677">
    <property type="term" value="F:DNA binding"/>
    <property type="evidence" value="ECO:0007669"/>
    <property type="project" value="InterPro"/>
</dbReference>
<dbReference type="Gene3D" id="3.90.1570.30">
    <property type="match status" value="1"/>
</dbReference>
<dbReference type="GO" id="GO:0005524">
    <property type="term" value="F:ATP binding"/>
    <property type="evidence" value="ECO:0007669"/>
    <property type="project" value="InterPro"/>
</dbReference>
<dbReference type="GO" id="GO:0016787">
    <property type="term" value="F:hydrolase activity"/>
    <property type="evidence" value="ECO:0007669"/>
    <property type="project" value="InterPro"/>
</dbReference>
<dbReference type="AlphaFoldDB" id="A0A117L0X1"/>
<dbReference type="GO" id="GO:0005829">
    <property type="term" value="C:cytosol"/>
    <property type="evidence" value="ECO:0007669"/>
    <property type="project" value="TreeGrafter"/>
</dbReference>
<dbReference type="EMBL" id="LGFD01000076">
    <property type="protein sequence ID" value="KUK16701.1"/>
    <property type="molecule type" value="Genomic_DNA"/>
</dbReference>